<reference evidence="2" key="1">
    <citation type="submission" date="2015-12" db="EMBL/GenBank/DDBJ databases">
        <authorList>
            <person name="Nair G.R."/>
            <person name="Kaur G."/>
            <person name="Mayilraj S."/>
        </authorList>
    </citation>
    <scope>NUCLEOTIDE SEQUENCE [LARGE SCALE GENOMIC DNA]</scope>
    <source>
        <strain evidence="2">CD08_7</strain>
    </source>
</reference>
<name>A0A0W8IG53_9MICC</name>
<proteinExistence type="predicted"/>
<accession>A0A0W8IG53</accession>
<evidence type="ECO:0000313" key="2">
    <source>
        <dbReference type="Proteomes" id="UP000054023"/>
    </source>
</evidence>
<evidence type="ECO:0000313" key="1">
    <source>
        <dbReference type="EMBL" id="KUG58959.1"/>
    </source>
</evidence>
<dbReference type="AlphaFoldDB" id="A0A0W8IG53"/>
<comment type="caution">
    <text evidence="1">The sequence shown here is derived from an EMBL/GenBank/DDBJ whole genome shotgun (WGS) entry which is preliminary data.</text>
</comment>
<organism evidence="1 2">
    <name type="scientific">Nesterenkonia jeotgali</name>
    <dbReference type="NCBI Taxonomy" id="317018"/>
    <lineage>
        <taxon>Bacteria</taxon>
        <taxon>Bacillati</taxon>
        <taxon>Actinomycetota</taxon>
        <taxon>Actinomycetes</taxon>
        <taxon>Micrococcales</taxon>
        <taxon>Micrococcaceae</taxon>
        <taxon>Nesterenkonia</taxon>
    </lineage>
</organism>
<sequence>MTTKYQLDLLLPPAEQQAIVTRAIAADSLRRAAHDAWLDPCRGSLDRLSATTKYARSVGVSERDLDLLEDQGIREAIRGEED</sequence>
<protein>
    <submittedName>
        <fullName evidence="1">Uncharacterized protein</fullName>
    </submittedName>
</protein>
<dbReference type="STRING" id="317018.AVL63_02750"/>
<dbReference type="Proteomes" id="UP000054023">
    <property type="component" value="Unassembled WGS sequence"/>
</dbReference>
<gene>
    <name evidence="1" type="ORF">AVL63_02750</name>
</gene>
<keyword evidence="2" id="KW-1185">Reference proteome</keyword>
<dbReference type="RefSeq" id="WP_058888641.1">
    <property type="nucleotide sequence ID" value="NZ_LQBM01000003.1"/>
</dbReference>
<dbReference type="OrthoDB" id="9980772at2"/>
<dbReference type="EMBL" id="LQBM01000003">
    <property type="protein sequence ID" value="KUG58959.1"/>
    <property type="molecule type" value="Genomic_DNA"/>
</dbReference>